<keyword evidence="2" id="KW-1185">Reference proteome</keyword>
<reference evidence="2" key="1">
    <citation type="submission" date="2003-08" db="EMBL/GenBank/DDBJ databases">
        <authorList>
            <person name="Birren B."/>
            <person name="Nusbaum C."/>
            <person name="Abebe A."/>
            <person name="Abouelleil A."/>
            <person name="Adekoya E."/>
            <person name="Ait-zahra M."/>
            <person name="Allen N."/>
            <person name="Allen T."/>
            <person name="An P."/>
            <person name="Anderson M."/>
            <person name="Anderson S."/>
            <person name="Arachchi H."/>
            <person name="Armbruster J."/>
            <person name="Bachantsang P."/>
            <person name="Baldwin J."/>
            <person name="Barry A."/>
            <person name="Bayul T."/>
            <person name="Blitshsteyn B."/>
            <person name="Bloom T."/>
            <person name="Blye J."/>
            <person name="Boguslavskiy L."/>
            <person name="Borowsky M."/>
            <person name="Boukhgalter B."/>
            <person name="Brunache A."/>
            <person name="Butler J."/>
            <person name="Calixte N."/>
            <person name="Calvo S."/>
            <person name="Camarata J."/>
            <person name="Campo K."/>
            <person name="Chang J."/>
            <person name="Cheshatsang Y."/>
            <person name="Citroen M."/>
            <person name="Collymore A."/>
            <person name="Considine T."/>
            <person name="Cook A."/>
            <person name="Cooke P."/>
            <person name="Corum B."/>
            <person name="Cuomo C."/>
            <person name="David R."/>
            <person name="Dawoe T."/>
            <person name="Degray S."/>
            <person name="Dodge S."/>
            <person name="Dooley K."/>
            <person name="Dorje P."/>
            <person name="Dorjee K."/>
            <person name="Dorris L."/>
            <person name="Duffey N."/>
            <person name="Dupes A."/>
            <person name="Elkins T."/>
            <person name="Engels R."/>
            <person name="Erickson J."/>
            <person name="Farina A."/>
            <person name="Faro S."/>
            <person name="Ferreira P."/>
            <person name="Fischer H."/>
            <person name="Fitzgerald M."/>
            <person name="Foley K."/>
            <person name="Gage D."/>
            <person name="Galagan J."/>
            <person name="Gearin G."/>
            <person name="Gnerre S."/>
            <person name="Gnirke A."/>
            <person name="Goyette A."/>
            <person name="Graham J."/>
            <person name="Grandbois E."/>
            <person name="Gyaltsen K."/>
            <person name="Hafez N."/>
            <person name="Hagopian D."/>
            <person name="Hagos B."/>
            <person name="Hall J."/>
            <person name="Hatcher B."/>
            <person name="Heller A."/>
            <person name="Higgins H."/>
            <person name="Honan T."/>
            <person name="Horn A."/>
            <person name="Houde N."/>
            <person name="Hughes L."/>
            <person name="Hulme W."/>
            <person name="Husby E."/>
            <person name="Iliev I."/>
            <person name="Jaffe D."/>
            <person name="Jones C."/>
            <person name="Kamal M."/>
            <person name="Kamat A."/>
            <person name="Kamvysselis M."/>
            <person name="Karlsson E."/>
            <person name="Kells C."/>
            <person name="Kieu A."/>
            <person name="Kisner P."/>
            <person name="Kodira C."/>
            <person name="Kulbokas E."/>
            <person name="Labutti K."/>
            <person name="Lama D."/>
            <person name="Landers T."/>
            <person name="Leger J."/>
            <person name="Levine S."/>
            <person name="Lewis D."/>
            <person name="Lewis T."/>
            <person name="Lindblad-toh K."/>
            <person name="Liu X."/>
            <person name="Lokyitsang T."/>
            <person name="Lokyitsang Y."/>
            <person name="Lucien O."/>
            <person name="Lui A."/>
            <person name="Ma L.J."/>
            <person name="Mabbitt R."/>
            <person name="Macdonald J."/>
            <person name="Maclean C."/>
            <person name="Major J."/>
            <person name="Manning J."/>
            <person name="Marabella R."/>
            <person name="Maru K."/>
            <person name="Matthews C."/>
            <person name="Mauceli E."/>
            <person name="Mccarthy M."/>
            <person name="Mcdonough S."/>
            <person name="Mcghee T."/>
            <person name="Meldrim J."/>
            <person name="Meneus L."/>
            <person name="Mesirov J."/>
            <person name="Mihalev A."/>
            <person name="Mihova T."/>
            <person name="Mikkelsen T."/>
            <person name="Mlenga V."/>
            <person name="Moru K."/>
            <person name="Mozes J."/>
            <person name="Mulrain L."/>
            <person name="Munson G."/>
            <person name="Naylor J."/>
            <person name="Newes C."/>
            <person name="Nguyen C."/>
            <person name="Nguyen N."/>
            <person name="Nguyen T."/>
            <person name="Nicol R."/>
            <person name="Nielsen C."/>
            <person name="Nizzari M."/>
            <person name="Norbu C."/>
            <person name="Norbu N."/>
            <person name="O'donnell P."/>
            <person name="Okoawo O."/>
            <person name="O'leary S."/>
            <person name="Omotosho B."/>
            <person name="O'neill K."/>
            <person name="Osman S."/>
            <person name="Parker S."/>
            <person name="Perrin D."/>
            <person name="Phunkhang P."/>
            <person name="Piqani B."/>
            <person name="Purcell S."/>
            <person name="Rachupka T."/>
            <person name="Ramasamy U."/>
            <person name="Rameau R."/>
            <person name="Ray V."/>
            <person name="Raymond C."/>
            <person name="Retta R."/>
            <person name="Richardson S."/>
            <person name="Rise C."/>
            <person name="Rodriguez J."/>
            <person name="Rogers J."/>
            <person name="Rogov P."/>
            <person name="Rutman M."/>
            <person name="Schupbach R."/>
            <person name="Seaman C."/>
            <person name="Settipalli S."/>
            <person name="Sharpe T."/>
            <person name="Sheridan J."/>
            <person name="Sherpa N."/>
            <person name="Shi J."/>
            <person name="Smirnov S."/>
            <person name="Smith C."/>
            <person name="Sougnez C."/>
            <person name="Spencer B."/>
            <person name="Stalker J."/>
            <person name="Stange-thomann N."/>
            <person name="Stavropoulos S."/>
            <person name="Stetson K."/>
            <person name="Stone C."/>
            <person name="Stone S."/>
            <person name="Stubbs M."/>
            <person name="Talamas J."/>
            <person name="Tchuinga P."/>
            <person name="Tenzing P."/>
            <person name="Tesfaye S."/>
            <person name="Theodore J."/>
            <person name="Thoulutsang Y."/>
            <person name="Topham K."/>
            <person name="Towey S."/>
            <person name="Tsamla T."/>
            <person name="Tsomo N."/>
            <person name="Vallee D."/>
            <person name="Vassiliev H."/>
            <person name="Venkataraman V."/>
            <person name="Vinson J."/>
            <person name="Vo A."/>
            <person name="Wade C."/>
            <person name="Wang S."/>
            <person name="Wangchuk T."/>
            <person name="Wangdi T."/>
            <person name="Whittaker C."/>
            <person name="Wilkinson J."/>
            <person name="Wu Y."/>
            <person name="Wyman D."/>
            <person name="Yadav S."/>
            <person name="Yang S."/>
            <person name="Yang X."/>
            <person name="Yeager S."/>
            <person name="Yee E."/>
            <person name="Young G."/>
            <person name="Zainoun J."/>
            <person name="Zembeck L."/>
            <person name="Zimmer A."/>
            <person name="Zody M."/>
            <person name="Lander E."/>
        </authorList>
    </citation>
    <scope>NUCLEOTIDE SEQUENCE [LARGE SCALE GENOMIC DNA]</scope>
</reference>
<reference evidence="1" key="3">
    <citation type="submission" date="2025-09" db="UniProtKB">
        <authorList>
            <consortium name="Ensembl"/>
        </authorList>
    </citation>
    <scope>IDENTIFICATION</scope>
</reference>
<evidence type="ECO:0000313" key="2">
    <source>
        <dbReference type="Proteomes" id="UP000007875"/>
    </source>
</evidence>
<reference evidence="1" key="2">
    <citation type="submission" date="2025-08" db="UniProtKB">
        <authorList>
            <consortium name="Ensembl"/>
        </authorList>
    </citation>
    <scope>IDENTIFICATION</scope>
</reference>
<accession>H2Z2I1</accession>
<proteinExistence type="predicted"/>
<dbReference type="AlphaFoldDB" id="H2Z2I1"/>
<protein>
    <submittedName>
        <fullName evidence="1">Uncharacterized protein</fullName>
    </submittedName>
</protein>
<dbReference type="Ensembl" id="ENSCSAVT00000011931.1">
    <property type="protein sequence ID" value="ENSCSAVP00000011793.1"/>
    <property type="gene ID" value="ENSCSAVG00000006921.1"/>
</dbReference>
<dbReference type="GeneTree" id="ENSGT00940000175627"/>
<dbReference type="HOGENOM" id="CLU_2351910_0_0_1"/>
<dbReference type="Proteomes" id="UP000007875">
    <property type="component" value="Unassembled WGS sequence"/>
</dbReference>
<sequence length="97" mass="11107">MDGESIWCKLPDEHQQILETEAANITRKTTLSCFAHTLQLCIGDGLKHTKEIRSTLSKGLTISTFVRTHFSKKLEEIFGQNHMLPHANQPPWISTYR</sequence>
<name>H2Z2I1_CIOSA</name>
<evidence type="ECO:0000313" key="1">
    <source>
        <dbReference type="Ensembl" id="ENSCSAVP00000011793.1"/>
    </source>
</evidence>
<organism evidence="1 2">
    <name type="scientific">Ciona savignyi</name>
    <name type="common">Pacific transparent sea squirt</name>
    <dbReference type="NCBI Taxonomy" id="51511"/>
    <lineage>
        <taxon>Eukaryota</taxon>
        <taxon>Metazoa</taxon>
        <taxon>Chordata</taxon>
        <taxon>Tunicata</taxon>
        <taxon>Ascidiacea</taxon>
        <taxon>Phlebobranchia</taxon>
        <taxon>Cionidae</taxon>
        <taxon>Ciona</taxon>
    </lineage>
</organism>